<feature type="transmembrane region" description="Helical" evidence="7">
    <location>
        <begin position="149"/>
        <end position="172"/>
    </location>
</feature>
<feature type="compositionally biased region" description="Low complexity" evidence="6">
    <location>
        <begin position="328"/>
        <end position="338"/>
    </location>
</feature>
<dbReference type="STRING" id="1993.SAMN04489713_10913"/>
<keyword evidence="2" id="KW-1003">Cell membrane</keyword>
<dbReference type="RefSeq" id="WP_083597858.1">
    <property type="nucleotide sequence ID" value="NZ_FOVH01000009.1"/>
</dbReference>
<name>A0A1I5JKD8_9ACTN</name>
<evidence type="ECO:0000256" key="6">
    <source>
        <dbReference type="SAM" id="MobiDB-lite"/>
    </source>
</evidence>
<dbReference type="OrthoDB" id="9781030at2"/>
<dbReference type="PANTHER" id="PTHR30213">
    <property type="entry name" value="INNER MEMBRANE PROTEIN YHJD"/>
    <property type="match status" value="1"/>
</dbReference>
<keyword evidence="3 7" id="KW-0812">Transmembrane</keyword>
<dbReference type="eggNOG" id="COG1295">
    <property type="taxonomic scope" value="Bacteria"/>
</dbReference>
<evidence type="ECO:0000256" key="1">
    <source>
        <dbReference type="ARBA" id="ARBA00004651"/>
    </source>
</evidence>
<dbReference type="EMBL" id="FOVH01000009">
    <property type="protein sequence ID" value="SFO72846.1"/>
    <property type="molecule type" value="Genomic_DNA"/>
</dbReference>
<accession>A0A1I5JKD8</accession>
<feature type="region of interest" description="Disordered" evidence="6">
    <location>
        <begin position="308"/>
        <end position="355"/>
    </location>
</feature>
<feature type="transmembrane region" description="Helical" evidence="7">
    <location>
        <begin position="47"/>
        <end position="69"/>
    </location>
</feature>
<keyword evidence="9" id="KW-1185">Reference proteome</keyword>
<keyword evidence="5 7" id="KW-0472">Membrane</keyword>
<comment type="subcellular location">
    <subcellularLocation>
        <location evidence="1">Cell membrane</location>
        <topology evidence="1">Multi-pass membrane protein</topology>
    </subcellularLocation>
</comment>
<feature type="compositionally biased region" description="Basic and acidic residues" evidence="6">
    <location>
        <begin position="308"/>
        <end position="324"/>
    </location>
</feature>
<feature type="transmembrane region" description="Helical" evidence="7">
    <location>
        <begin position="192"/>
        <end position="215"/>
    </location>
</feature>
<dbReference type="NCBIfam" id="TIGR00765">
    <property type="entry name" value="yihY_not_rbn"/>
    <property type="match status" value="1"/>
</dbReference>
<proteinExistence type="predicted"/>
<evidence type="ECO:0000256" key="5">
    <source>
        <dbReference type="ARBA" id="ARBA00023136"/>
    </source>
</evidence>
<dbReference type="PIRSF" id="PIRSF035875">
    <property type="entry name" value="RNase_BN"/>
    <property type="match status" value="1"/>
</dbReference>
<keyword evidence="4 7" id="KW-1133">Transmembrane helix</keyword>
<evidence type="ECO:0000256" key="2">
    <source>
        <dbReference type="ARBA" id="ARBA00022475"/>
    </source>
</evidence>
<feature type="transmembrane region" description="Helical" evidence="7">
    <location>
        <begin position="262"/>
        <end position="283"/>
    </location>
</feature>
<organism evidence="8 9">
    <name type="scientific">Actinomadura madurae</name>
    <dbReference type="NCBI Taxonomy" id="1993"/>
    <lineage>
        <taxon>Bacteria</taxon>
        <taxon>Bacillati</taxon>
        <taxon>Actinomycetota</taxon>
        <taxon>Actinomycetes</taxon>
        <taxon>Streptosporangiales</taxon>
        <taxon>Thermomonosporaceae</taxon>
        <taxon>Actinomadura</taxon>
    </lineage>
</organism>
<evidence type="ECO:0000256" key="3">
    <source>
        <dbReference type="ARBA" id="ARBA00022692"/>
    </source>
</evidence>
<evidence type="ECO:0000256" key="7">
    <source>
        <dbReference type="SAM" id="Phobius"/>
    </source>
</evidence>
<sequence length="355" mass="37598">MHGRTSAFLRRGPGAPTDLPVRSWGQALKRTTGEFKKDNLSDWAAALTYYSILSIFPAILVVVSLVGLAGQSATDDLIDSVGDLAPGSVRDLLISSIRQLEGGSGGAGVVAVLSLGAAVWSASGYVGAFMRASNVVYDVPEGRPFWKTVPIRVGVTLLTLVLLSASVIAVVVSGPLAREIGEILGLGSQAVTIWGIAKWPVLVLVVSLLFSLLYWASPNARRGFRWVTAGGVLAIVLWLAASGLFALYVANFASYNKTYGSLAGIIIFLVWLWITNLAILLGAELNAEIERGRAIAGGQSAKEEPYVEFRDTRAFDEDERRETGVGETGTPEEAGTGDKAAEAGRREHGSGAHRS</sequence>
<dbReference type="InterPro" id="IPR017039">
    <property type="entry name" value="Virul_fac_BrkB"/>
</dbReference>
<reference evidence="8 9" key="1">
    <citation type="submission" date="2016-10" db="EMBL/GenBank/DDBJ databases">
        <authorList>
            <person name="de Groot N.N."/>
        </authorList>
    </citation>
    <scope>NUCLEOTIDE SEQUENCE [LARGE SCALE GENOMIC DNA]</scope>
    <source>
        <strain evidence="8 9">DSM 43067</strain>
    </source>
</reference>
<dbReference type="Pfam" id="PF03631">
    <property type="entry name" value="Virul_fac_BrkB"/>
    <property type="match status" value="1"/>
</dbReference>
<evidence type="ECO:0000313" key="8">
    <source>
        <dbReference type="EMBL" id="SFO72846.1"/>
    </source>
</evidence>
<dbReference type="Proteomes" id="UP000183413">
    <property type="component" value="Unassembled WGS sequence"/>
</dbReference>
<protein>
    <submittedName>
        <fullName evidence="8">Membrane protein</fullName>
    </submittedName>
</protein>
<evidence type="ECO:0000256" key="4">
    <source>
        <dbReference type="ARBA" id="ARBA00022989"/>
    </source>
</evidence>
<feature type="transmembrane region" description="Helical" evidence="7">
    <location>
        <begin position="106"/>
        <end position="128"/>
    </location>
</feature>
<feature type="transmembrane region" description="Helical" evidence="7">
    <location>
        <begin position="227"/>
        <end position="250"/>
    </location>
</feature>
<dbReference type="PANTHER" id="PTHR30213:SF0">
    <property type="entry name" value="UPF0761 MEMBRANE PROTEIN YIHY"/>
    <property type="match status" value="1"/>
</dbReference>
<dbReference type="InParanoid" id="A0A1I5JKD8"/>
<gene>
    <name evidence="8" type="ORF">SAMN04489713_10913</name>
</gene>
<evidence type="ECO:0000313" key="9">
    <source>
        <dbReference type="Proteomes" id="UP000183413"/>
    </source>
</evidence>
<feature type="compositionally biased region" description="Basic and acidic residues" evidence="6">
    <location>
        <begin position="339"/>
        <end position="355"/>
    </location>
</feature>
<dbReference type="AlphaFoldDB" id="A0A1I5JKD8"/>
<dbReference type="GO" id="GO:0005886">
    <property type="term" value="C:plasma membrane"/>
    <property type="evidence" value="ECO:0007669"/>
    <property type="project" value="UniProtKB-SubCell"/>
</dbReference>